<dbReference type="RefSeq" id="WP_405274899.1">
    <property type="nucleotide sequence ID" value="NZ_CP144380.1"/>
</dbReference>
<evidence type="ECO:0000313" key="16">
    <source>
        <dbReference type="Proteomes" id="UP001484239"/>
    </source>
</evidence>
<evidence type="ECO:0000256" key="5">
    <source>
        <dbReference type="ARBA" id="ARBA00022475"/>
    </source>
</evidence>
<gene>
    <name evidence="14" type="primary">uppP</name>
    <name evidence="15" type="ORF">WI372_05590</name>
</gene>
<keyword evidence="9 14" id="KW-0472">Membrane</keyword>
<evidence type="ECO:0000256" key="9">
    <source>
        <dbReference type="ARBA" id="ARBA00023136"/>
    </source>
</evidence>
<comment type="caution">
    <text evidence="15">The sequence shown here is derived from an EMBL/GenBank/DDBJ whole genome shotgun (WGS) entry which is preliminary data.</text>
</comment>
<dbReference type="EMBL" id="JBBHLI010000002">
    <property type="protein sequence ID" value="MEK9500441.1"/>
    <property type="molecule type" value="Genomic_DNA"/>
</dbReference>
<evidence type="ECO:0000256" key="12">
    <source>
        <dbReference type="ARBA" id="ARBA00032932"/>
    </source>
</evidence>
<keyword evidence="14" id="KW-0573">Peptidoglycan synthesis</keyword>
<dbReference type="Pfam" id="PF02673">
    <property type="entry name" value="BacA"/>
    <property type="match status" value="1"/>
</dbReference>
<dbReference type="PANTHER" id="PTHR30622">
    <property type="entry name" value="UNDECAPRENYL-DIPHOSPHATASE"/>
    <property type="match status" value="1"/>
</dbReference>
<evidence type="ECO:0000256" key="14">
    <source>
        <dbReference type="HAMAP-Rule" id="MF_01006"/>
    </source>
</evidence>
<keyword evidence="16" id="KW-1185">Reference proteome</keyword>
<evidence type="ECO:0000256" key="2">
    <source>
        <dbReference type="ARBA" id="ARBA00010621"/>
    </source>
</evidence>
<feature type="transmembrane region" description="Helical" evidence="14">
    <location>
        <begin position="209"/>
        <end position="229"/>
    </location>
</feature>
<organism evidence="15 16">
    <name type="scientific">Gaopeijia maritima</name>
    <dbReference type="NCBI Taxonomy" id="3119007"/>
    <lineage>
        <taxon>Bacteria</taxon>
        <taxon>Pseudomonadati</taxon>
        <taxon>Gemmatimonadota</taxon>
        <taxon>Longimicrobiia</taxon>
        <taxon>Gaopeijiales</taxon>
        <taxon>Gaopeijiaceae</taxon>
        <taxon>Gaopeijia</taxon>
    </lineage>
</organism>
<dbReference type="Proteomes" id="UP001484239">
    <property type="component" value="Unassembled WGS sequence"/>
</dbReference>
<keyword evidence="10 14" id="KW-0046">Antibiotic resistance</keyword>
<accession>A0ABU9E6U2</accession>
<comment type="miscellaneous">
    <text evidence="14">Bacitracin is thought to be involved in the inhibition of peptidoglycan synthesis by sequestering undecaprenyl diphosphate, thereby reducing the pool of lipid carrier available.</text>
</comment>
<keyword evidence="6 14" id="KW-0812">Transmembrane</keyword>
<keyword evidence="5 14" id="KW-1003">Cell membrane</keyword>
<dbReference type="HAMAP" id="MF_01006">
    <property type="entry name" value="Undec_diphosphatase"/>
    <property type="match status" value="1"/>
</dbReference>
<evidence type="ECO:0000256" key="4">
    <source>
        <dbReference type="ARBA" id="ARBA00021581"/>
    </source>
</evidence>
<comment type="function">
    <text evidence="14">Catalyzes the dephosphorylation of undecaprenyl diphosphate (UPP). Confers resistance to bacitracin.</text>
</comment>
<feature type="transmembrane region" description="Helical" evidence="14">
    <location>
        <begin position="179"/>
        <end position="197"/>
    </location>
</feature>
<feature type="transmembrane region" description="Helical" evidence="14">
    <location>
        <begin position="241"/>
        <end position="261"/>
    </location>
</feature>
<comment type="subcellular location">
    <subcellularLocation>
        <location evidence="1 14">Cell membrane</location>
        <topology evidence="1 14">Multi-pass membrane protein</topology>
    </subcellularLocation>
</comment>
<keyword evidence="8 14" id="KW-1133">Transmembrane helix</keyword>
<proteinExistence type="inferred from homology"/>
<reference evidence="15 16" key="1">
    <citation type="submission" date="2024-02" db="EMBL/GenBank/DDBJ databases">
        <title>A novel Gemmatimonadota bacterium.</title>
        <authorList>
            <person name="Du Z.-J."/>
            <person name="Ye Y.-Q."/>
        </authorList>
    </citation>
    <scope>NUCLEOTIDE SEQUENCE [LARGE SCALE GENOMIC DNA]</scope>
    <source>
        <strain evidence="15 16">DH-20</strain>
    </source>
</reference>
<evidence type="ECO:0000256" key="6">
    <source>
        <dbReference type="ARBA" id="ARBA00022692"/>
    </source>
</evidence>
<dbReference type="InterPro" id="IPR003824">
    <property type="entry name" value="UppP"/>
</dbReference>
<evidence type="ECO:0000256" key="3">
    <source>
        <dbReference type="ARBA" id="ARBA00012374"/>
    </source>
</evidence>
<comment type="catalytic activity">
    <reaction evidence="13 14">
        <text>di-trans,octa-cis-undecaprenyl diphosphate + H2O = di-trans,octa-cis-undecaprenyl phosphate + phosphate + H(+)</text>
        <dbReference type="Rhea" id="RHEA:28094"/>
        <dbReference type="ChEBI" id="CHEBI:15377"/>
        <dbReference type="ChEBI" id="CHEBI:15378"/>
        <dbReference type="ChEBI" id="CHEBI:43474"/>
        <dbReference type="ChEBI" id="CHEBI:58405"/>
        <dbReference type="ChEBI" id="CHEBI:60392"/>
        <dbReference type="EC" id="3.6.1.27"/>
    </reaction>
</comment>
<dbReference type="PANTHER" id="PTHR30622:SF2">
    <property type="entry name" value="UNDECAPRENYL-DIPHOSPHATASE"/>
    <property type="match status" value="1"/>
</dbReference>
<evidence type="ECO:0000256" key="10">
    <source>
        <dbReference type="ARBA" id="ARBA00023251"/>
    </source>
</evidence>
<keyword evidence="14" id="KW-0133">Cell shape</keyword>
<evidence type="ECO:0000256" key="8">
    <source>
        <dbReference type="ARBA" id="ARBA00022989"/>
    </source>
</evidence>
<evidence type="ECO:0000256" key="1">
    <source>
        <dbReference type="ARBA" id="ARBA00004651"/>
    </source>
</evidence>
<feature type="transmembrane region" description="Helical" evidence="14">
    <location>
        <begin position="81"/>
        <end position="99"/>
    </location>
</feature>
<sequence length="262" mass="27543">MMSIWEALILGFVQGATEFLPVSSSGHLVVAQELLDVHVEGVLFEVAVHVATLVSIVLVYRERIGGLLAGMLRREREAWEYAGLIVAATIPAAVIGLAFEDRLEALFDDPVVPGVAFLVTGVLLWSSRGALARGPEARPVLRVAILIGLAQALALVPGISRSGSTVVAALWLGVAPIEAAAFSFLMAVPAIAGAAVLQIPDVLAGPIEVSTAALLAGGVAAAVTGVLAIKTFVEMLRRRSFHHFALYLWVVGVAYLAWLALR</sequence>
<dbReference type="EC" id="3.6.1.27" evidence="3 14"/>
<feature type="transmembrane region" description="Helical" evidence="14">
    <location>
        <begin position="111"/>
        <end position="127"/>
    </location>
</feature>
<evidence type="ECO:0000313" key="15">
    <source>
        <dbReference type="EMBL" id="MEK9500441.1"/>
    </source>
</evidence>
<feature type="transmembrane region" description="Helical" evidence="14">
    <location>
        <begin position="41"/>
        <end position="60"/>
    </location>
</feature>
<evidence type="ECO:0000256" key="13">
    <source>
        <dbReference type="ARBA" id="ARBA00047594"/>
    </source>
</evidence>
<comment type="similarity">
    <text evidence="2 14">Belongs to the UppP family.</text>
</comment>
<evidence type="ECO:0000256" key="7">
    <source>
        <dbReference type="ARBA" id="ARBA00022801"/>
    </source>
</evidence>
<name>A0ABU9E6U2_9BACT</name>
<keyword evidence="7 14" id="KW-0378">Hydrolase</keyword>
<keyword evidence="14" id="KW-0961">Cell wall biogenesis/degradation</keyword>
<evidence type="ECO:0000256" key="11">
    <source>
        <dbReference type="ARBA" id="ARBA00032707"/>
    </source>
</evidence>
<protein>
    <recommendedName>
        <fullName evidence="4 14">Undecaprenyl-diphosphatase</fullName>
        <ecNumber evidence="3 14">3.6.1.27</ecNumber>
    </recommendedName>
    <alternativeName>
        <fullName evidence="12 14">Bacitracin resistance protein</fullName>
    </alternativeName>
    <alternativeName>
        <fullName evidence="11 14">Undecaprenyl pyrophosphate phosphatase</fullName>
    </alternativeName>
</protein>